<evidence type="ECO:0000313" key="4">
    <source>
        <dbReference type="EMBL" id="KAH0576234.1"/>
    </source>
</evidence>
<evidence type="ECO:0000313" key="3">
    <source>
        <dbReference type="EMBL" id="EST45456.1"/>
    </source>
</evidence>
<dbReference type="Proteomes" id="UP000018208">
    <property type="component" value="Unassembled WGS sequence"/>
</dbReference>
<reference evidence="4" key="2">
    <citation type="submission" date="2020-12" db="EMBL/GenBank/DDBJ databases">
        <title>New Spironucleus salmonicida genome in near-complete chromosomes.</title>
        <authorList>
            <person name="Xu F."/>
            <person name="Kurt Z."/>
            <person name="Jimenez-Gonzalez A."/>
            <person name="Astvaldsson A."/>
            <person name="Andersson J.O."/>
            <person name="Svard S.G."/>
        </authorList>
    </citation>
    <scope>NUCLEOTIDE SEQUENCE</scope>
    <source>
        <strain evidence="4">ATCC 50377</strain>
    </source>
</reference>
<reference evidence="3 4" key="1">
    <citation type="journal article" date="2014" name="PLoS Genet.">
        <title>The Genome of Spironucleus salmonicida Highlights a Fish Pathogen Adapted to Fluctuating Environments.</title>
        <authorList>
            <person name="Xu F."/>
            <person name="Jerlstrom-Hultqvist J."/>
            <person name="Einarsson E."/>
            <person name="Astvaldsson A."/>
            <person name="Svard S.G."/>
            <person name="Andersson J.O."/>
        </authorList>
    </citation>
    <scope>NUCLEOTIDE SEQUENCE</scope>
    <source>
        <strain evidence="4">ATCC 50377</strain>
    </source>
</reference>
<dbReference type="VEuPathDB" id="GiardiaDB:SS50377_21795"/>
<keyword evidence="2" id="KW-0812">Transmembrane</keyword>
<feature type="transmembrane region" description="Helical" evidence="2">
    <location>
        <begin position="71"/>
        <end position="94"/>
    </location>
</feature>
<keyword evidence="2" id="KW-0472">Membrane</keyword>
<keyword evidence="2" id="KW-1133">Transmembrane helix</keyword>
<accession>V6LP13</accession>
<evidence type="ECO:0000313" key="5">
    <source>
        <dbReference type="Proteomes" id="UP000018208"/>
    </source>
</evidence>
<name>V6LP13_9EUKA</name>
<evidence type="ECO:0000256" key="2">
    <source>
        <dbReference type="SAM" id="Phobius"/>
    </source>
</evidence>
<evidence type="ECO:0000256" key="1">
    <source>
        <dbReference type="SAM" id="Coils"/>
    </source>
</evidence>
<gene>
    <name evidence="3" type="ORF">SS50377_14610</name>
    <name evidence="4" type="ORF">SS50377_21795</name>
</gene>
<keyword evidence="1" id="KW-0175">Coiled coil</keyword>
<dbReference type="AlphaFoldDB" id="V6LP13"/>
<keyword evidence="5" id="KW-1185">Reference proteome</keyword>
<sequence length="103" mass="11793">MQLDEFANQLYSRSELLISNLDSINEKIDDFATKIELADERLEMLRLQTPNLTIIRADRAQLTKISRKQDAAMSVSLMVNCFLFIAIVFVFYVISEGVNGNFL</sequence>
<feature type="coiled-coil region" evidence="1">
    <location>
        <begin position="21"/>
        <end position="48"/>
    </location>
</feature>
<organism evidence="3">
    <name type="scientific">Spironucleus salmonicida</name>
    <dbReference type="NCBI Taxonomy" id="348837"/>
    <lineage>
        <taxon>Eukaryota</taxon>
        <taxon>Metamonada</taxon>
        <taxon>Diplomonadida</taxon>
        <taxon>Hexamitidae</taxon>
        <taxon>Hexamitinae</taxon>
        <taxon>Spironucleus</taxon>
    </lineage>
</organism>
<protein>
    <submittedName>
        <fullName evidence="3">Uncharacterized protein</fullName>
    </submittedName>
</protein>
<proteinExistence type="predicted"/>
<dbReference type="EMBL" id="AUWU02000002">
    <property type="protein sequence ID" value="KAH0576234.1"/>
    <property type="molecule type" value="Genomic_DNA"/>
</dbReference>
<dbReference type="EMBL" id="KI546095">
    <property type="protein sequence ID" value="EST45456.1"/>
    <property type="molecule type" value="Genomic_DNA"/>
</dbReference>